<evidence type="ECO:0000256" key="1">
    <source>
        <dbReference type="ARBA" id="ARBA00022729"/>
    </source>
</evidence>
<protein>
    <submittedName>
        <fullName evidence="3">Lipoprotein</fullName>
    </submittedName>
</protein>
<reference evidence="4" key="1">
    <citation type="submission" date="2015-07" db="EMBL/GenBank/DDBJ databases">
        <title>Draft genome sequence of a Pseudoalteromonas rubra strain, OCN096, isolated from Kaneohe Bay, Oahu, Hawaii.</title>
        <authorList>
            <person name="Beurmann S."/>
            <person name="Ushijima B."/>
            <person name="Belcaid M."/>
            <person name="Callahan S.M."/>
            <person name="Aeby G.S."/>
        </authorList>
    </citation>
    <scope>NUCLEOTIDE SEQUENCE [LARGE SCALE GENOMIC DNA]</scope>
    <source>
        <strain evidence="4">OCN096</strain>
    </source>
</reference>
<dbReference type="InterPro" id="IPR037873">
    <property type="entry name" value="BamE-like"/>
</dbReference>
<comment type="caution">
    <text evidence="3">The sequence shown here is derived from an EMBL/GenBank/DDBJ whole genome shotgun (WGS) entry which is preliminary data.</text>
</comment>
<dbReference type="EMBL" id="LFZX01000293">
    <property type="protein sequence ID" value="KNC65416.1"/>
    <property type="molecule type" value="Genomic_DNA"/>
</dbReference>
<dbReference type="InterPro" id="IPR021534">
    <property type="entry name" value="DUF3192"/>
</dbReference>
<dbReference type="PATRIC" id="fig|43658.6.peg.3168"/>
<evidence type="ECO:0000313" key="3">
    <source>
        <dbReference type="EMBL" id="KNC65416.1"/>
    </source>
</evidence>
<feature type="chain" id="PRO_5005537554" evidence="2">
    <location>
        <begin position="23"/>
        <end position="121"/>
    </location>
</feature>
<organism evidence="3 4">
    <name type="scientific">Pseudoalteromonas rubra</name>
    <dbReference type="NCBI Taxonomy" id="43658"/>
    <lineage>
        <taxon>Bacteria</taxon>
        <taxon>Pseudomonadati</taxon>
        <taxon>Pseudomonadota</taxon>
        <taxon>Gammaproteobacteria</taxon>
        <taxon>Alteromonadales</taxon>
        <taxon>Pseudoalteromonadaceae</taxon>
        <taxon>Pseudoalteromonas</taxon>
    </lineage>
</organism>
<dbReference type="OrthoDB" id="6399368at2"/>
<name>A0A0L0EM19_9GAMM</name>
<accession>A0A0L0EM19</accession>
<proteinExistence type="predicted"/>
<dbReference type="Pfam" id="PF11399">
    <property type="entry name" value="DUF3192"/>
    <property type="match status" value="1"/>
</dbReference>
<keyword evidence="1 2" id="KW-0732">Signal</keyword>
<evidence type="ECO:0000313" key="4">
    <source>
        <dbReference type="Proteomes" id="UP000036850"/>
    </source>
</evidence>
<keyword evidence="3" id="KW-0449">Lipoprotein</keyword>
<gene>
    <name evidence="3" type="ORF">AC626_23250</name>
</gene>
<dbReference type="AlphaFoldDB" id="A0A0L0EM19"/>
<evidence type="ECO:0000256" key="2">
    <source>
        <dbReference type="SAM" id="SignalP"/>
    </source>
</evidence>
<dbReference type="PROSITE" id="PS51257">
    <property type="entry name" value="PROKAR_LIPOPROTEIN"/>
    <property type="match status" value="1"/>
</dbReference>
<dbReference type="Gene3D" id="3.30.1450.10">
    <property type="match status" value="1"/>
</dbReference>
<feature type="signal peptide" evidence="2">
    <location>
        <begin position="1"/>
        <end position="22"/>
    </location>
</feature>
<dbReference type="Proteomes" id="UP000036850">
    <property type="component" value="Unassembled WGS sequence"/>
</dbReference>
<sequence length="121" mass="13248">MKKLLLATALLSSTVLTGCVVAVTDGEINGSHYGWKKEQKQNREKISQLKMGTEYQSVLNKLGTPDFTDMVSKGDTVYQVLYFATNSKHSDGVVTKDECTPLLFKNSKLVGFGDTALAQLL</sequence>